<evidence type="ECO:0000313" key="2">
    <source>
        <dbReference type="EMBL" id="VCX39808.1"/>
    </source>
</evidence>
<proteinExistence type="predicted"/>
<accession>A0A9X9M9D4</accession>
<protein>
    <submittedName>
        <fullName evidence="2">Uncharacterized protein</fullName>
    </submittedName>
</protein>
<dbReference type="AlphaFoldDB" id="A0A9X9M9D4"/>
<sequence>TARPQHPQLRFLGSTHQPPNPRLLYRHLTPLKKKLPLCRPQSAAPALQCLVPVSWPPVQRPPRQRPRSLMSRQSRPLLLPCSRYLGSPLSRPLRPQALALWSLRPRFPPRPPALLPALLRARRRSRWRLGPPLRAPLSSLSRLLPALARLSASSPATRPLPPPPPLCLGKWRPAPPRACLGSRQVAWPAQRPPHHRPAARALAVLPSAAQPLGSSDRRRLGRPRPSGSQRAALRAAFPSVSLGSAPRLRSASLCPPAPRPPAGASSVPPLAPVAPAPSHSASLLPTRGACCSARATLLRSGRILASGKEALCLVAPQPPPRQHHPLGLAFVKLQVLGLVILVLCLVKQPALVEQSLASSPLPVGACLGLETLEEGEVSSVALEGNPARMQPTKTHSARPAGASELQPPQIPLIYLETVGPRHLVALPAHRLESRSLPALSALEEEVWRPKASGFPLQIKQVASVLLQCLAALLLLGDPLGLEGCQHSVQPQPLQALWARREAKCSERVLRLPAREDSGLGAAATPHPSAPSQVRTLRLSDHCPNRPLVSGPRAGDSLALDRVEQDSALDHLTRKYSFPVSSH</sequence>
<keyword evidence="3" id="KW-1185">Reference proteome</keyword>
<feature type="non-terminal residue" evidence="2">
    <location>
        <position position="1"/>
    </location>
</feature>
<dbReference type="Proteomes" id="UP000269945">
    <property type="component" value="Unassembled WGS sequence"/>
</dbReference>
<evidence type="ECO:0000313" key="3">
    <source>
        <dbReference type="Proteomes" id="UP000269945"/>
    </source>
</evidence>
<feature type="region of interest" description="Disordered" evidence="1">
    <location>
        <begin position="251"/>
        <end position="283"/>
    </location>
</feature>
<gene>
    <name evidence="2" type="ORF">BN2614_LOCUS2</name>
</gene>
<reference evidence="2 3" key="1">
    <citation type="submission" date="2018-10" db="EMBL/GenBank/DDBJ databases">
        <authorList>
            <person name="Ekblom R."/>
            <person name="Jareborg N."/>
        </authorList>
    </citation>
    <scope>NUCLEOTIDE SEQUENCE [LARGE SCALE GENOMIC DNA]</scope>
    <source>
        <tissue evidence="2">Muscle</tissue>
    </source>
</reference>
<organism evidence="2 3">
    <name type="scientific">Gulo gulo</name>
    <name type="common">Wolverine</name>
    <name type="synonym">Gluton</name>
    <dbReference type="NCBI Taxonomy" id="48420"/>
    <lineage>
        <taxon>Eukaryota</taxon>
        <taxon>Metazoa</taxon>
        <taxon>Chordata</taxon>
        <taxon>Craniata</taxon>
        <taxon>Vertebrata</taxon>
        <taxon>Euteleostomi</taxon>
        <taxon>Mammalia</taxon>
        <taxon>Eutheria</taxon>
        <taxon>Laurasiatheria</taxon>
        <taxon>Carnivora</taxon>
        <taxon>Caniformia</taxon>
        <taxon>Musteloidea</taxon>
        <taxon>Mustelidae</taxon>
        <taxon>Guloninae</taxon>
        <taxon>Gulo</taxon>
    </lineage>
</organism>
<feature type="compositionally biased region" description="Low complexity" evidence="1">
    <location>
        <begin position="205"/>
        <end position="214"/>
    </location>
</feature>
<evidence type="ECO:0000256" key="1">
    <source>
        <dbReference type="SAM" id="MobiDB-lite"/>
    </source>
</evidence>
<feature type="region of interest" description="Disordered" evidence="1">
    <location>
        <begin position="205"/>
        <end position="232"/>
    </location>
</feature>
<dbReference type="EMBL" id="CYRY02044721">
    <property type="protein sequence ID" value="VCX39808.1"/>
    <property type="molecule type" value="Genomic_DNA"/>
</dbReference>
<comment type="caution">
    <text evidence="2">The sequence shown here is derived from an EMBL/GenBank/DDBJ whole genome shotgun (WGS) entry which is preliminary data.</text>
</comment>
<name>A0A9X9M9D4_GULGU</name>